<organism evidence="4 5">
    <name type="scientific">Patiria miniata</name>
    <name type="common">Bat star</name>
    <name type="synonym">Asterina miniata</name>
    <dbReference type="NCBI Taxonomy" id="46514"/>
    <lineage>
        <taxon>Eukaryota</taxon>
        <taxon>Metazoa</taxon>
        <taxon>Echinodermata</taxon>
        <taxon>Eleutherozoa</taxon>
        <taxon>Asterozoa</taxon>
        <taxon>Asteroidea</taxon>
        <taxon>Valvatacea</taxon>
        <taxon>Valvatida</taxon>
        <taxon>Asterinidae</taxon>
        <taxon>Patiria</taxon>
    </lineage>
</organism>
<dbReference type="OrthoDB" id="441660at2759"/>
<dbReference type="InterPro" id="IPR001304">
    <property type="entry name" value="C-type_lectin-like"/>
</dbReference>
<feature type="chain" id="PRO_5037386916" description="C-type lectin domain-containing protein" evidence="2">
    <location>
        <begin position="19"/>
        <end position="168"/>
    </location>
</feature>
<evidence type="ECO:0000259" key="3">
    <source>
        <dbReference type="PROSITE" id="PS50041"/>
    </source>
</evidence>
<dbReference type="OMA" id="CQMATSK"/>
<evidence type="ECO:0000313" key="4">
    <source>
        <dbReference type="EnsemblMetazoa" id="XP_038065087.1"/>
    </source>
</evidence>
<dbReference type="PROSITE" id="PS00615">
    <property type="entry name" value="C_TYPE_LECTIN_1"/>
    <property type="match status" value="1"/>
</dbReference>
<keyword evidence="2" id="KW-0732">Signal</keyword>
<protein>
    <recommendedName>
        <fullName evidence="3">C-type lectin domain-containing protein</fullName>
    </recommendedName>
</protein>
<accession>A0A914AMW8</accession>
<dbReference type="Proteomes" id="UP000887568">
    <property type="component" value="Unplaced"/>
</dbReference>
<dbReference type="SUPFAM" id="SSF56436">
    <property type="entry name" value="C-type lectin-like"/>
    <property type="match status" value="1"/>
</dbReference>
<dbReference type="AlphaFoldDB" id="A0A914AMW8"/>
<dbReference type="RefSeq" id="XP_038065087.1">
    <property type="nucleotide sequence ID" value="XM_038209159.1"/>
</dbReference>
<dbReference type="Gene3D" id="3.10.100.10">
    <property type="entry name" value="Mannose-Binding Protein A, subunit A"/>
    <property type="match status" value="1"/>
</dbReference>
<dbReference type="SMART" id="SM00034">
    <property type="entry name" value="CLECT"/>
    <property type="match status" value="1"/>
</dbReference>
<dbReference type="PROSITE" id="PS50041">
    <property type="entry name" value="C_TYPE_LECTIN_2"/>
    <property type="match status" value="1"/>
</dbReference>
<dbReference type="InterPro" id="IPR050111">
    <property type="entry name" value="C-type_lectin/snaclec_domain"/>
</dbReference>
<proteinExistence type="predicted"/>
<dbReference type="GeneID" id="119735457"/>
<feature type="signal peptide" evidence="2">
    <location>
        <begin position="1"/>
        <end position="18"/>
    </location>
</feature>
<evidence type="ECO:0000256" key="1">
    <source>
        <dbReference type="ARBA" id="ARBA00023157"/>
    </source>
</evidence>
<dbReference type="EnsemblMetazoa" id="XM_038209159.1">
    <property type="protein sequence ID" value="XP_038065087.1"/>
    <property type="gene ID" value="LOC119735457"/>
</dbReference>
<dbReference type="InterPro" id="IPR016187">
    <property type="entry name" value="CTDL_fold"/>
</dbReference>
<name>A0A914AMW8_PATMI</name>
<keyword evidence="1" id="KW-1015">Disulfide bond</keyword>
<dbReference type="PANTHER" id="PTHR22803">
    <property type="entry name" value="MANNOSE, PHOSPHOLIPASE, LECTIN RECEPTOR RELATED"/>
    <property type="match status" value="1"/>
</dbReference>
<dbReference type="InterPro" id="IPR016186">
    <property type="entry name" value="C-type_lectin-like/link_sf"/>
</dbReference>
<keyword evidence="5" id="KW-1185">Reference proteome</keyword>
<dbReference type="Pfam" id="PF00059">
    <property type="entry name" value="Lectin_C"/>
    <property type="match status" value="1"/>
</dbReference>
<feature type="domain" description="C-type lectin" evidence="3">
    <location>
        <begin position="38"/>
        <end position="163"/>
    </location>
</feature>
<sequence length="168" mass="18621">MAFMRALCFVLLVGFTAAFQPDCSSKCPPKCPPMWTFYNGNCYRYFGTVKTFAQAENHCKEFTQVGQCHLASVASVEENSLLLTMLKSVRGTTTSSSMWIGFTDVAEEGNFIWTDGSAVGFTRWRSGQPWIKAGEADCTEMVSGWDGEWNDDPCGSTKAYMCQMATSK</sequence>
<reference evidence="4" key="1">
    <citation type="submission" date="2022-11" db="UniProtKB">
        <authorList>
            <consortium name="EnsemblMetazoa"/>
        </authorList>
    </citation>
    <scope>IDENTIFICATION</scope>
</reference>
<evidence type="ECO:0000256" key="2">
    <source>
        <dbReference type="SAM" id="SignalP"/>
    </source>
</evidence>
<evidence type="ECO:0000313" key="5">
    <source>
        <dbReference type="Proteomes" id="UP000887568"/>
    </source>
</evidence>
<dbReference type="InterPro" id="IPR018378">
    <property type="entry name" value="C-type_lectin_CS"/>
</dbReference>